<keyword evidence="1" id="KW-0472">Membrane</keyword>
<name>A0A0K2U0G7_LEPSM</name>
<accession>A0A0K2U0G7</accession>
<reference evidence="2" key="1">
    <citation type="submission" date="2014-05" db="EMBL/GenBank/DDBJ databases">
        <authorList>
            <person name="Chronopoulou M."/>
        </authorList>
    </citation>
    <scope>NUCLEOTIDE SEQUENCE</scope>
    <source>
        <tissue evidence="2">Whole organism</tissue>
    </source>
</reference>
<keyword evidence="1" id="KW-1133">Transmembrane helix</keyword>
<feature type="transmembrane region" description="Helical" evidence="1">
    <location>
        <begin position="12"/>
        <end position="39"/>
    </location>
</feature>
<dbReference type="AlphaFoldDB" id="A0A0K2U0G7"/>
<keyword evidence="1" id="KW-0812">Transmembrane</keyword>
<sequence>MLTNRGQGMKLTVLLIIKSLCFRNLVVFPDTLVNFFFLLMNYKNMEKTKFNITQRH</sequence>
<dbReference type="EMBL" id="HACA01014056">
    <property type="protein sequence ID" value="CDW31417.1"/>
    <property type="molecule type" value="Transcribed_RNA"/>
</dbReference>
<proteinExistence type="predicted"/>
<protein>
    <submittedName>
        <fullName evidence="2">Uncharacterized protein</fullName>
    </submittedName>
</protein>
<evidence type="ECO:0000313" key="2">
    <source>
        <dbReference type="EMBL" id="CDW31417.1"/>
    </source>
</evidence>
<evidence type="ECO:0000256" key="1">
    <source>
        <dbReference type="SAM" id="Phobius"/>
    </source>
</evidence>
<organism evidence="2">
    <name type="scientific">Lepeophtheirus salmonis</name>
    <name type="common">Salmon louse</name>
    <name type="synonym">Caligus salmonis</name>
    <dbReference type="NCBI Taxonomy" id="72036"/>
    <lineage>
        <taxon>Eukaryota</taxon>
        <taxon>Metazoa</taxon>
        <taxon>Ecdysozoa</taxon>
        <taxon>Arthropoda</taxon>
        <taxon>Crustacea</taxon>
        <taxon>Multicrustacea</taxon>
        <taxon>Hexanauplia</taxon>
        <taxon>Copepoda</taxon>
        <taxon>Siphonostomatoida</taxon>
        <taxon>Caligidae</taxon>
        <taxon>Lepeophtheirus</taxon>
    </lineage>
</organism>